<name>A0A1Y1UBV4_9TREE</name>
<feature type="region of interest" description="Disordered" evidence="1">
    <location>
        <begin position="103"/>
        <end position="133"/>
    </location>
</feature>
<dbReference type="GeneID" id="33558446"/>
<dbReference type="InParanoid" id="A0A1Y1UBV4"/>
<evidence type="ECO:0000256" key="1">
    <source>
        <dbReference type="SAM" id="MobiDB-lite"/>
    </source>
</evidence>
<proteinExistence type="predicted"/>
<dbReference type="Proteomes" id="UP000193218">
    <property type="component" value="Unassembled WGS sequence"/>
</dbReference>
<reference evidence="2 3" key="1">
    <citation type="submission" date="2017-03" db="EMBL/GenBank/DDBJ databases">
        <title>Widespread Adenine N6-methylation of Active Genes in Fungi.</title>
        <authorList>
            <consortium name="DOE Joint Genome Institute"/>
            <person name="Mondo S.J."/>
            <person name="Dannebaum R.O."/>
            <person name="Kuo R.C."/>
            <person name="Louie K.B."/>
            <person name="Bewick A.J."/>
            <person name="Labutti K."/>
            <person name="Haridas S."/>
            <person name="Kuo A."/>
            <person name="Salamov A."/>
            <person name="Ahrendt S.R."/>
            <person name="Lau R."/>
            <person name="Bowen B.P."/>
            <person name="Lipzen A."/>
            <person name="Sullivan W."/>
            <person name="Andreopoulos W.B."/>
            <person name="Clum A."/>
            <person name="Lindquist E."/>
            <person name="Daum C."/>
            <person name="Northen T.R."/>
            <person name="Ramamoorthy G."/>
            <person name="Schmitz R.J."/>
            <person name="Gryganskyi A."/>
            <person name="Culley D."/>
            <person name="Magnuson J."/>
            <person name="James T.Y."/>
            <person name="O'Malley M.A."/>
            <person name="Stajich J.E."/>
            <person name="Spatafora J.W."/>
            <person name="Visel A."/>
            <person name="Grigoriev I.V."/>
        </authorList>
    </citation>
    <scope>NUCLEOTIDE SEQUENCE [LARGE SCALE GENOMIC DNA]</scope>
    <source>
        <strain evidence="2 3">NRRL Y-17943</strain>
    </source>
</reference>
<evidence type="ECO:0000313" key="3">
    <source>
        <dbReference type="Proteomes" id="UP000193218"/>
    </source>
</evidence>
<accession>A0A1Y1UBV4</accession>
<dbReference type="RefSeq" id="XP_021869233.1">
    <property type="nucleotide sequence ID" value="XM_022016637.1"/>
</dbReference>
<evidence type="ECO:0000313" key="2">
    <source>
        <dbReference type="EMBL" id="ORX35017.1"/>
    </source>
</evidence>
<dbReference type="EMBL" id="NBSH01000012">
    <property type="protein sequence ID" value="ORX35017.1"/>
    <property type="molecule type" value="Genomic_DNA"/>
</dbReference>
<protein>
    <submittedName>
        <fullName evidence="2">Uncharacterized protein</fullName>
    </submittedName>
</protein>
<keyword evidence="3" id="KW-1185">Reference proteome</keyword>
<gene>
    <name evidence="2" type="ORF">BD324DRAFT_633626</name>
</gene>
<organism evidence="2 3">
    <name type="scientific">Kockovaella imperatae</name>
    <dbReference type="NCBI Taxonomy" id="4999"/>
    <lineage>
        <taxon>Eukaryota</taxon>
        <taxon>Fungi</taxon>
        <taxon>Dikarya</taxon>
        <taxon>Basidiomycota</taxon>
        <taxon>Agaricomycotina</taxon>
        <taxon>Tremellomycetes</taxon>
        <taxon>Tremellales</taxon>
        <taxon>Cuniculitremaceae</taxon>
        <taxon>Kockovaella</taxon>
    </lineage>
</organism>
<feature type="non-terminal residue" evidence="2">
    <location>
        <position position="1"/>
    </location>
</feature>
<sequence>MCALHGWGIFAAHSSMYESGRGGQWYGSGYTNSSLAFRSVTVSVCLLLRFGSGIKPQRTPPDDGIDHEGRNSYGDGGSEFGAFFPPSSHLWWRGGGVKAAGSEGWGSAAADVPESTRSVHTRKRGEPALGIDHDPRGSWDRRFQVDSIMCRWYAMTDFAIQWQVTLSIAI</sequence>
<feature type="non-terminal residue" evidence="2">
    <location>
        <position position="170"/>
    </location>
</feature>
<comment type="caution">
    <text evidence="2">The sequence shown here is derived from an EMBL/GenBank/DDBJ whole genome shotgun (WGS) entry which is preliminary data.</text>
</comment>
<dbReference type="AlphaFoldDB" id="A0A1Y1UBV4"/>